<dbReference type="Pfam" id="PF03724">
    <property type="entry name" value="META"/>
    <property type="match status" value="2"/>
</dbReference>
<dbReference type="InterPro" id="IPR038670">
    <property type="entry name" value="HslJ-like_sf"/>
</dbReference>
<dbReference type="Gene3D" id="2.40.128.270">
    <property type="match status" value="2"/>
</dbReference>
<evidence type="ECO:0000256" key="1">
    <source>
        <dbReference type="SAM" id="MobiDB-lite"/>
    </source>
</evidence>
<evidence type="ECO:0000259" key="3">
    <source>
        <dbReference type="Pfam" id="PF03724"/>
    </source>
</evidence>
<feature type="signal peptide" evidence="2">
    <location>
        <begin position="1"/>
        <end position="32"/>
    </location>
</feature>
<proteinExistence type="predicted"/>
<gene>
    <name evidence="4" type="ORF">GCM10009768_23460</name>
</gene>
<accession>A0ABN2LND3</accession>
<dbReference type="PANTHER" id="PTHR35535:SF1">
    <property type="entry name" value="HEAT SHOCK PROTEIN HSLJ"/>
    <property type="match status" value="1"/>
</dbReference>
<evidence type="ECO:0000313" key="5">
    <source>
        <dbReference type="Proteomes" id="UP001500851"/>
    </source>
</evidence>
<keyword evidence="5" id="KW-1185">Reference proteome</keyword>
<dbReference type="Proteomes" id="UP001500851">
    <property type="component" value="Unassembled WGS sequence"/>
</dbReference>
<feature type="compositionally biased region" description="Polar residues" evidence="1">
    <location>
        <begin position="40"/>
        <end position="55"/>
    </location>
</feature>
<evidence type="ECO:0000313" key="4">
    <source>
        <dbReference type="EMBL" id="GAA1793852.1"/>
    </source>
</evidence>
<feature type="region of interest" description="Disordered" evidence="1">
    <location>
        <begin position="37"/>
        <end position="59"/>
    </location>
</feature>
<reference evidence="4 5" key="1">
    <citation type="journal article" date="2019" name="Int. J. Syst. Evol. Microbiol.">
        <title>The Global Catalogue of Microorganisms (GCM) 10K type strain sequencing project: providing services to taxonomists for standard genome sequencing and annotation.</title>
        <authorList>
            <consortium name="The Broad Institute Genomics Platform"/>
            <consortium name="The Broad Institute Genome Sequencing Center for Infectious Disease"/>
            <person name="Wu L."/>
            <person name="Ma J."/>
        </authorList>
    </citation>
    <scope>NUCLEOTIDE SEQUENCE [LARGE SCALE GENOMIC DNA]</scope>
    <source>
        <strain evidence="4 5">JCM 14736</strain>
    </source>
</reference>
<dbReference type="InterPro" id="IPR053147">
    <property type="entry name" value="Hsp_HslJ-like"/>
</dbReference>
<organism evidence="4 5">
    <name type="scientific">Leucobacter iarius</name>
    <dbReference type="NCBI Taxonomy" id="333963"/>
    <lineage>
        <taxon>Bacteria</taxon>
        <taxon>Bacillati</taxon>
        <taxon>Actinomycetota</taxon>
        <taxon>Actinomycetes</taxon>
        <taxon>Micrococcales</taxon>
        <taxon>Microbacteriaceae</taxon>
        <taxon>Leucobacter</taxon>
    </lineage>
</organism>
<comment type="caution">
    <text evidence="4">The sequence shown here is derived from an EMBL/GenBank/DDBJ whole genome shotgun (WGS) entry which is preliminary data.</text>
</comment>
<dbReference type="PROSITE" id="PS51257">
    <property type="entry name" value="PROKAR_LIPOPROTEIN"/>
    <property type="match status" value="1"/>
</dbReference>
<protein>
    <recommendedName>
        <fullName evidence="3">DUF306 domain-containing protein</fullName>
    </recommendedName>
</protein>
<name>A0ABN2LND3_9MICO</name>
<sequence>MTRPSPVPHSTGRRIGLAAAVAAVASAALLLAGCAGSSGTDQTPKPTTTSKSADVTGSWGDAAKESAPAIELAGDGTLTGTDGCNRLTGSWKLEGDTIAFGELASTKMACIGVDTWLSGARTATVSGSTMTVLGEGGAELGTLDRADTSTNTKDPVSEAFLGSWGSTDQGKPNLSISGDGRFTGNDGCNGLSGSWKAENADAITFSEAVSTLMACPGIDAKLGQLASAKVSGDTLTVLDAKGAELAKLERSRS</sequence>
<dbReference type="RefSeq" id="WP_344032438.1">
    <property type="nucleotide sequence ID" value="NZ_BAAAOB010000003.1"/>
</dbReference>
<keyword evidence="2" id="KW-0732">Signal</keyword>
<feature type="chain" id="PRO_5046809985" description="DUF306 domain-containing protein" evidence="2">
    <location>
        <begin position="33"/>
        <end position="253"/>
    </location>
</feature>
<dbReference type="PANTHER" id="PTHR35535">
    <property type="entry name" value="HEAT SHOCK PROTEIN HSLJ"/>
    <property type="match status" value="1"/>
</dbReference>
<feature type="domain" description="DUF306" evidence="3">
    <location>
        <begin position="169"/>
        <end position="248"/>
    </location>
</feature>
<feature type="domain" description="DUF306" evidence="3">
    <location>
        <begin position="62"/>
        <end position="137"/>
    </location>
</feature>
<dbReference type="InterPro" id="IPR005184">
    <property type="entry name" value="DUF306_Meta_HslJ"/>
</dbReference>
<evidence type="ECO:0000256" key="2">
    <source>
        <dbReference type="SAM" id="SignalP"/>
    </source>
</evidence>
<dbReference type="EMBL" id="BAAAOB010000003">
    <property type="protein sequence ID" value="GAA1793852.1"/>
    <property type="molecule type" value="Genomic_DNA"/>
</dbReference>